<proteinExistence type="predicted"/>
<name>A0A517SXF2_9BACT</name>
<dbReference type="EMBL" id="CP036272">
    <property type="protein sequence ID" value="QDT60835.1"/>
    <property type="molecule type" value="Genomic_DNA"/>
</dbReference>
<sequence>MKRSNRAGDLIENKFSTIHVTSHDAIGRCVRKQCIKTGPSLAAAEKRVKRTCKVTGPKMGPQLIASPLIASQRFASQLKQHSADEKQSSQKQSSGDWR</sequence>
<feature type="region of interest" description="Disordered" evidence="1">
    <location>
        <begin position="75"/>
        <end position="98"/>
    </location>
</feature>
<accession>A0A517SXF2</accession>
<dbReference type="AlphaFoldDB" id="A0A517SXF2"/>
<evidence type="ECO:0000313" key="2">
    <source>
        <dbReference type="EMBL" id="QDT60835.1"/>
    </source>
</evidence>
<evidence type="ECO:0000256" key="1">
    <source>
        <dbReference type="SAM" id="MobiDB-lite"/>
    </source>
</evidence>
<dbReference type="RefSeq" id="WP_419187458.1">
    <property type="nucleotide sequence ID" value="NZ_CP036272.1"/>
</dbReference>
<protein>
    <submittedName>
        <fullName evidence="2">Uncharacterized protein</fullName>
    </submittedName>
</protein>
<reference evidence="2 3" key="1">
    <citation type="submission" date="2019-02" db="EMBL/GenBank/DDBJ databases">
        <title>Deep-cultivation of Planctomycetes and their phenomic and genomic characterization uncovers novel biology.</title>
        <authorList>
            <person name="Wiegand S."/>
            <person name="Jogler M."/>
            <person name="Boedeker C."/>
            <person name="Pinto D."/>
            <person name="Vollmers J."/>
            <person name="Rivas-Marin E."/>
            <person name="Kohn T."/>
            <person name="Peeters S.H."/>
            <person name="Heuer A."/>
            <person name="Rast P."/>
            <person name="Oberbeckmann S."/>
            <person name="Bunk B."/>
            <person name="Jeske O."/>
            <person name="Meyerdierks A."/>
            <person name="Storesund J.E."/>
            <person name="Kallscheuer N."/>
            <person name="Luecker S."/>
            <person name="Lage O.M."/>
            <person name="Pohl T."/>
            <person name="Merkel B.J."/>
            <person name="Hornburger P."/>
            <person name="Mueller R.-W."/>
            <person name="Bruemmer F."/>
            <person name="Labrenz M."/>
            <person name="Spormann A.M."/>
            <person name="Op den Camp H."/>
            <person name="Overmann J."/>
            <person name="Amann R."/>
            <person name="Jetten M.S.M."/>
            <person name="Mascher T."/>
            <person name="Medema M.H."/>
            <person name="Devos D.P."/>
            <person name="Kaster A.-K."/>
            <person name="Ovreas L."/>
            <person name="Rohde M."/>
            <person name="Galperin M.Y."/>
            <person name="Jogler C."/>
        </authorList>
    </citation>
    <scope>NUCLEOTIDE SEQUENCE [LARGE SCALE GENOMIC DNA]</scope>
    <source>
        <strain evidence="2 3">SV_7m_r</strain>
    </source>
</reference>
<gene>
    <name evidence="2" type="ORF">SV7mr_33620</name>
</gene>
<dbReference type="Proteomes" id="UP000315003">
    <property type="component" value="Chromosome"/>
</dbReference>
<feature type="compositionally biased region" description="Polar residues" evidence="1">
    <location>
        <begin position="89"/>
        <end position="98"/>
    </location>
</feature>
<keyword evidence="3" id="KW-1185">Reference proteome</keyword>
<evidence type="ECO:0000313" key="3">
    <source>
        <dbReference type="Proteomes" id="UP000315003"/>
    </source>
</evidence>
<organism evidence="2 3">
    <name type="scientific">Stieleria bergensis</name>
    <dbReference type="NCBI Taxonomy" id="2528025"/>
    <lineage>
        <taxon>Bacteria</taxon>
        <taxon>Pseudomonadati</taxon>
        <taxon>Planctomycetota</taxon>
        <taxon>Planctomycetia</taxon>
        <taxon>Pirellulales</taxon>
        <taxon>Pirellulaceae</taxon>
        <taxon>Stieleria</taxon>
    </lineage>
</organism>